<accession>A0ACB9ZX92</accession>
<keyword evidence="2" id="KW-1185">Reference proteome</keyword>
<sequence>MVTQRSYRLEARPQSAQGTTSHIVESQNQLSKAYAGTFNSILNPTFQEIAQGEGESRDKCKTWDEVKITIREAQTKSDRTGPDHRKLKRHRQPPAVPDQFHIATNTTLFYHFPHACTSFCSNKYILCWFRLYQFAMYKEGHTEVHHGIEDALSKCNCRYSAEENSKGFASWFNNEVHNPLNASSSKCLRNLAWGTSRLVKSYNQYLVNKFRFHTQKRDLGSLTYNCGVHIKRRYAGGYDRFILAQQAEQVYFIPYPMTKRQKSDWWTVMKSRPCVLDVPLVDIPFQENVDSVDTSMIDVDIQDVGPLIHEPGDSELVDLHEGIALIMKMRKNKIK</sequence>
<dbReference type="Proteomes" id="UP001060085">
    <property type="component" value="Linkage Group LG07"/>
</dbReference>
<comment type="caution">
    <text evidence="1">The sequence shown here is derived from an EMBL/GenBank/DDBJ whole genome shotgun (WGS) entry which is preliminary data.</text>
</comment>
<dbReference type="EMBL" id="CM044707">
    <property type="protein sequence ID" value="KAI5652792.1"/>
    <property type="molecule type" value="Genomic_DNA"/>
</dbReference>
<protein>
    <submittedName>
        <fullName evidence="1">Uncharacterized protein</fullName>
    </submittedName>
</protein>
<gene>
    <name evidence="1" type="ORF">M9H77_29979</name>
</gene>
<name>A0ACB9ZX92_CATRO</name>
<evidence type="ECO:0000313" key="1">
    <source>
        <dbReference type="EMBL" id="KAI5652792.1"/>
    </source>
</evidence>
<proteinExistence type="predicted"/>
<organism evidence="1 2">
    <name type="scientific">Catharanthus roseus</name>
    <name type="common">Madagascar periwinkle</name>
    <name type="synonym">Vinca rosea</name>
    <dbReference type="NCBI Taxonomy" id="4058"/>
    <lineage>
        <taxon>Eukaryota</taxon>
        <taxon>Viridiplantae</taxon>
        <taxon>Streptophyta</taxon>
        <taxon>Embryophyta</taxon>
        <taxon>Tracheophyta</taxon>
        <taxon>Spermatophyta</taxon>
        <taxon>Magnoliopsida</taxon>
        <taxon>eudicotyledons</taxon>
        <taxon>Gunneridae</taxon>
        <taxon>Pentapetalae</taxon>
        <taxon>asterids</taxon>
        <taxon>lamiids</taxon>
        <taxon>Gentianales</taxon>
        <taxon>Apocynaceae</taxon>
        <taxon>Rauvolfioideae</taxon>
        <taxon>Vinceae</taxon>
        <taxon>Catharanthinae</taxon>
        <taxon>Catharanthus</taxon>
    </lineage>
</organism>
<reference evidence="2" key="1">
    <citation type="journal article" date="2023" name="Nat. Plants">
        <title>Single-cell RNA sequencing provides a high-resolution roadmap for understanding the multicellular compartmentation of specialized metabolism.</title>
        <authorList>
            <person name="Sun S."/>
            <person name="Shen X."/>
            <person name="Li Y."/>
            <person name="Li Y."/>
            <person name="Wang S."/>
            <person name="Li R."/>
            <person name="Zhang H."/>
            <person name="Shen G."/>
            <person name="Guo B."/>
            <person name="Wei J."/>
            <person name="Xu J."/>
            <person name="St-Pierre B."/>
            <person name="Chen S."/>
            <person name="Sun C."/>
        </authorList>
    </citation>
    <scope>NUCLEOTIDE SEQUENCE [LARGE SCALE GENOMIC DNA]</scope>
</reference>
<evidence type="ECO:0000313" key="2">
    <source>
        <dbReference type="Proteomes" id="UP001060085"/>
    </source>
</evidence>